<gene>
    <name evidence="1" type="ORF">Psuf_060450</name>
</gene>
<dbReference type="Proteomes" id="UP000503011">
    <property type="component" value="Chromosome"/>
</dbReference>
<dbReference type="KEGG" id="psuu:Psuf_060450"/>
<evidence type="ECO:0008006" key="3">
    <source>
        <dbReference type="Google" id="ProtNLM"/>
    </source>
</evidence>
<reference evidence="1 2" key="2">
    <citation type="submission" date="2020-03" db="EMBL/GenBank/DDBJ databases">
        <authorList>
            <person name="Ichikawa N."/>
            <person name="Kimura A."/>
            <person name="Kitahashi Y."/>
            <person name="Uohara A."/>
        </authorList>
    </citation>
    <scope>NUCLEOTIDE SEQUENCE [LARGE SCALE GENOMIC DNA]</scope>
    <source>
        <strain evidence="1 2">NBRC 105367</strain>
    </source>
</reference>
<protein>
    <recommendedName>
        <fullName evidence="3">Methyltransferase type 11 domain-containing protein</fullName>
    </recommendedName>
</protein>
<proteinExistence type="predicted"/>
<keyword evidence="2" id="KW-1185">Reference proteome</keyword>
<accession>A0A6F8YRK1</accession>
<dbReference type="RefSeq" id="WP_232075156.1">
    <property type="nucleotide sequence ID" value="NZ_AP022871.1"/>
</dbReference>
<evidence type="ECO:0000313" key="2">
    <source>
        <dbReference type="Proteomes" id="UP000503011"/>
    </source>
</evidence>
<sequence length="87" mass="9472">MVAALRPGGWLLVEDADTELQPLTCLDEVGPAQRRANRLRRAVRELMTRRGADLRYGRTLPRALRAAGLVDVTAAGCFPVDGWLATG</sequence>
<organism evidence="1 2">
    <name type="scientific">Phytohabitans suffuscus</name>
    <dbReference type="NCBI Taxonomy" id="624315"/>
    <lineage>
        <taxon>Bacteria</taxon>
        <taxon>Bacillati</taxon>
        <taxon>Actinomycetota</taxon>
        <taxon>Actinomycetes</taxon>
        <taxon>Micromonosporales</taxon>
        <taxon>Micromonosporaceae</taxon>
    </lineage>
</organism>
<dbReference type="AlphaFoldDB" id="A0A6F8YRK1"/>
<name>A0A6F8YRK1_9ACTN</name>
<dbReference type="EMBL" id="AP022871">
    <property type="protein sequence ID" value="BCB88732.1"/>
    <property type="molecule type" value="Genomic_DNA"/>
</dbReference>
<reference evidence="1 2" key="1">
    <citation type="submission" date="2020-03" db="EMBL/GenBank/DDBJ databases">
        <title>Whole genome shotgun sequence of Phytohabitans suffuscus NBRC 105367.</title>
        <authorList>
            <person name="Komaki H."/>
            <person name="Tamura T."/>
        </authorList>
    </citation>
    <scope>NUCLEOTIDE SEQUENCE [LARGE SCALE GENOMIC DNA]</scope>
    <source>
        <strain evidence="1 2">NBRC 105367</strain>
    </source>
</reference>
<evidence type="ECO:0000313" key="1">
    <source>
        <dbReference type="EMBL" id="BCB88732.1"/>
    </source>
</evidence>